<evidence type="ECO:0000256" key="7">
    <source>
        <dbReference type="SAM" id="Phobius"/>
    </source>
</evidence>
<dbReference type="Proteomes" id="UP001408356">
    <property type="component" value="Unassembled WGS sequence"/>
</dbReference>
<evidence type="ECO:0000256" key="1">
    <source>
        <dbReference type="ARBA" id="ARBA00004141"/>
    </source>
</evidence>
<evidence type="ECO:0000256" key="8">
    <source>
        <dbReference type="SAM" id="SignalP"/>
    </source>
</evidence>
<evidence type="ECO:0000256" key="3">
    <source>
        <dbReference type="ARBA" id="ARBA00022729"/>
    </source>
</evidence>
<evidence type="ECO:0000256" key="6">
    <source>
        <dbReference type="SAM" id="MobiDB-lite"/>
    </source>
</evidence>
<keyword evidence="11" id="KW-1185">Reference proteome</keyword>
<name>A0ABR2UNP8_9PEZI</name>
<dbReference type="PROSITE" id="PS00523">
    <property type="entry name" value="SULFATASE_1"/>
    <property type="match status" value="1"/>
</dbReference>
<evidence type="ECO:0000256" key="5">
    <source>
        <dbReference type="ARBA" id="ARBA00023180"/>
    </source>
</evidence>
<feature type="transmembrane region" description="Helical" evidence="7">
    <location>
        <begin position="866"/>
        <end position="889"/>
    </location>
</feature>
<keyword evidence="3 8" id="KW-0732">Signal</keyword>
<evidence type="ECO:0000313" key="10">
    <source>
        <dbReference type="EMBL" id="KAK9416061.1"/>
    </source>
</evidence>
<keyword evidence="7" id="KW-0812">Transmembrane</keyword>
<evidence type="ECO:0000256" key="4">
    <source>
        <dbReference type="ARBA" id="ARBA00022801"/>
    </source>
</evidence>
<feature type="transmembrane region" description="Helical" evidence="7">
    <location>
        <begin position="721"/>
        <end position="741"/>
    </location>
</feature>
<dbReference type="InterPro" id="IPR017850">
    <property type="entry name" value="Alkaline_phosphatase_core_sf"/>
</dbReference>
<proteinExistence type="inferred from homology"/>
<dbReference type="InterPro" id="IPR036259">
    <property type="entry name" value="MFS_trans_sf"/>
</dbReference>
<keyword evidence="5" id="KW-0325">Glycoprotein</keyword>
<dbReference type="PANTHER" id="PTHR43108:SF8">
    <property type="entry name" value="SD21168P"/>
    <property type="match status" value="1"/>
</dbReference>
<comment type="caution">
    <text evidence="10">The sequence shown here is derived from an EMBL/GenBank/DDBJ whole genome shotgun (WGS) entry which is preliminary data.</text>
</comment>
<feature type="transmembrane region" description="Helical" evidence="7">
    <location>
        <begin position="896"/>
        <end position="914"/>
    </location>
</feature>
<feature type="transmembrane region" description="Helical" evidence="7">
    <location>
        <begin position="633"/>
        <end position="655"/>
    </location>
</feature>
<keyword evidence="7" id="KW-0472">Membrane</keyword>
<feature type="signal peptide" evidence="8">
    <location>
        <begin position="1"/>
        <end position="18"/>
    </location>
</feature>
<comment type="subcellular location">
    <subcellularLocation>
        <location evidence="1">Membrane</location>
        <topology evidence="1">Multi-pass membrane protein</topology>
    </subcellularLocation>
</comment>
<feature type="transmembrane region" description="Helical" evidence="7">
    <location>
        <begin position="761"/>
        <end position="784"/>
    </location>
</feature>
<dbReference type="InterPro" id="IPR020846">
    <property type="entry name" value="MFS_dom"/>
</dbReference>
<dbReference type="Gene3D" id="1.20.1250.20">
    <property type="entry name" value="MFS general substrate transporter like domains"/>
    <property type="match status" value="1"/>
</dbReference>
<dbReference type="EMBL" id="JARVKF010000409">
    <property type="protein sequence ID" value="KAK9416061.1"/>
    <property type="molecule type" value="Genomic_DNA"/>
</dbReference>
<keyword evidence="4" id="KW-0378">Hydrolase</keyword>
<dbReference type="InterPro" id="IPR024607">
    <property type="entry name" value="Sulfatase_CS"/>
</dbReference>
<protein>
    <submittedName>
        <fullName evidence="10">Arylsulfatase</fullName>
    </submittedName>
</protein>
<dbReference type="SUPFAM" id="SSF103473">
    <property type="entry name" value="MFS general substrate transporter"/>
    <property type="match status" value="1"/>
</dbReference>
<feature type="domain" description="Major facilitator superfamily (MFS) profile" evidence="9">
    <location>
        <begin position="547"/>
        <end position="1020"/>
    </location>
</feature>
<reference evidence="10 11" key="1">
    <citation type="journal article" date="2024" name="J. Plant Pathol.">
        <title>Sequence and assembly of the genome of Seiridium unicorne, isolate CBS 538.82, causal agent of cypress canker disease.</title>
        <authorList>
            <person name="Scali E."/>
            <person name="Rocca G.D."/>
            <person name="Danti R."/>
            <person name="Garbelotto M."/>
            <person name="Barberini S."/>
            <person name="Baroncelli R."/>
            <person name="Emiliani G."/>
        </authorList>
    </citation>
    <scope>NUCLEOTIDE SEQUENCE [LARGE SCALE GENOMIC DNA]</scope>
    <source>
        <strain evidence="10 11">BM-138-508</strain>
    </source>
</reference>
<feature type="region of interest" description="Disordered" evidence="6">
    <location>
        <begin position="503"/>
        <end position="548"/>
    </location>
</feature>
<sequence>MNFMMRLLPLALMSTTLGHEFAHFEPAGQVPFGPAPRPPQPQSRPNIVFILTDDQDLHMQSLDYMPHVQKHLINQGTSFKRHFCTTALCCPSRVTLWTGQAAHNTNVTNVSPPYGGYPKFLSQGYNDKYLPVWLQEAGYNTYYTGKLFNAHSVGNYHSPHAAGWTASDFLLDPFTYWYMNSTYQRNQDSPASYEGRHSVEVLTEKALGLLDEAAIAKRPFFLGVAPVAPHANIWAPSFVHGNHTDIRDVVFSVPVPEKKYEGLFKGIKVPRTENFNPDEPSGASWIKTLPKQTQENVDYNDHYYRQRLRALQSVDSLVDDIVERLDSYGILDNTYIIYSTDNGYHIGQHRLQPAKQCSFEEDINIPMIIRGPNVPKNAVTDIVTTHTDFAPTLLKIAGAPLRDDFDGLEIPLTEQGLQEATEVRHEHVNVEHWGFASNEGKLFDGWQRLYWNNTYKALRVVSSTYNLHYQVWCNNDHELYDLESDPGQMRNLLDPDKKAPSTLLGLLPTMSSSNDEHTPLLRSSSSSKSDSDSSSSTTRPTISPDSESNVAVVAGEPDSENVAATVTDNQQSKPPGQATLDKSSLIQVIAVLAIGETDPRYLARWIFISYLLSGVATQTLYAKLSDVYGRKWLLVFCYALFAIGLTIIGLAQSMWQVILGRAISGSGGSGMASIGLVLVTDLIPLREVATWHGCMNIINTTGRSLGGPVGGWLADQVGWRWSFLGQAPLFVIAIISCILAIPNTRRVTAPQGQTSAKKVNLLIRIDIVGILLLGLSILVLMLPLELGGVKIPWQHPAIFVLFGLGAVLLSLFLATEAWWAPNPVFPIRMLQNREILACYLVIGLLAAAQTALVFSVPLYFQVTQRVSNTIAGVHLFPAVFGNAVGGLAAGRIIKRGLGAGMGNTAVFVSINAIVEPAHKAVAASGLYLSMPIGMITGIAVTSALMLEVMQKHLAEGLFKLGLSLVERQEVVSKAAENVEYIYKLQGPVADAVARAYVDGLRWGYGKLCRTVSFRETLADT</sequence>
<dbReference type="InterPro" id="IPR011701">
    <property type="entry name" value="MFS"/>
</dbReference>
<dbReference type="PANTHER" id="PTHR43108">
    <property type="entry name" value="N-ACETYLGLUCOSAMINE-6-SULFATASE FAMILY MEMBER"/>
    <property type="match status" value="1"/>
</dbReference>
<dbReference type="Gene3D" id="3.40.720.10">
    <property type="entry name" value="Alkaline Phosphatase, subunit A"/>
    <property type="match status" value="1"/>
</dbReference>
<feature type="chain" id="PRO_5047089820" evidence="8">
    <location>
        <begin position="19"/>
        <end position="1020"/>
    </location>
</feature>
<feature type="transmembrane region" description="Helical" evidence="7">
    <location>
        <begin position="926"/>
        <end position="946"/>
    </location>
</feature>
<organism evidence="10 11">
    <name type="scientific">Seiridium unicorne</name>
    <dbReference type="NCBI Taxonomy" id="138068"/>
    <lineage>
        <taxon>Eukaryota</taxon>
        <taxon>Fungi</taxon>
        <taxon>Dikarya</taxon>
        <taxon>Ascomycota</taxon>
        <taxon>Pezizomycotina</taxon>
        <taxon>Sordariomycetes</taxon>
        <taxon>Xylariomycetidae</taxon>
        <taxon>Amphisphaeriales</taxon>
        <taxon>Sporocadaceae</taxon>
        <taxon>Seiridium</taxon>
    </lineage>
</organism>
<feature type="compositionally biased region" description="Low complexity" evidence="6">
    <location>
        <begin position="522"/>
        <end position="546"/>
    </location>
</feature>
<evidence type="ECO:0000313" key="11">
    <source>
        <dbReference type="Proteomes" id="UP001408356"/>
    </source>
</evidence>
<accession>A0ABR2UNP8</accession>
<keyword evidence="7" id="KW-1133">Transmembrane helix</keyword>
<evidence type="ECO:0000259" key="9">
    <source>
        <dbReference type="PROSITE" id="PS50850"/>
    </source>
</evidence>
<dbReference type="Pfam" id="PF00884">
    <property type="entry name" value="Sulfatase"/>
    <property type="match status" value="1"/>
</dbReference>
<comment type="similarity">
    <text evidence="2">Belongs to the sulfatase family.</text>
</comment>
<evidence type="ECO:0000256" key="2">
    <source>
        <dbReference type="ARBA" id="ARBA00008779"/>
    </source>
</evidence>
<feature type="transmembrane region" description="Helical" evidence="7">
    <location>
        <begin position="836"/>
        <end position="860"/>
    </location>
</feature>
<gene>
    <name evidence="10" type="ORF">SUNI508_09834</name>
</gene>
<dbReference type="SUPFAM" id="SSF53649">
    <property type="entry name" value="Alkaline phosphatase-like"/>
    <property type="match status" value="1"/>
</dbReference>
<dbReference type="Pfam" id="PF07690">
    <property type="entry name" value="MFS_1"/>
    <property type="match status" value="1"/>
</dbReference>
<dbReference type="PROSITE" id="PS50850">
    <property type="entry name" value="MFS"/>
    <property type="match status" value="1"/>
</dbReference>
<dbReference type="CDD" id="cd16147">
    <property type="entry name" value="G6S"/>
    <property type="match status" value="1"/>
</dbReference>
<feature type="transmembrane region" description="Helical" evidence="7">
    <location>
        <begin position="796"/>
        <end position="815"/>
    </location>
</feature>
<dbReference type="InterPro" id="IPR000917">
    <property type="entry name" value="Sulfatase_N"/>
</dbReference>